<organism evidence="2 3">
    <name type="scientific">Henriciella pelagia</name>
    <dbReference type="NCBI Taxonomy" id="1977912"/>
    <lineage>
        <taxon>Bacteria</taxon>
        <taxon>Pseudomonadati</taxon>
        <taxon>Pseudomonadota</taxon>
        <taxon>Alphaproteobacteria</taxon>
        <taxon>Hyphomonadales</taxon>
        <taxon>Hyphomonadaceae</taxon>
        <taxon>Henriciella</taxon>
    </lineage>
</organism>
<sequence>MLDGLRELSQALSIAFFSFSTGCAWVAAIVAPNTSYDRLDYSRADGHVRLLLVNSSGHIAAACLAAAALAFLSGALGAGIVGGLGAAGFFTNRWTLAPRKKDEKAPPGRRARDKTKRVVAVSLTLIFTLVTVIAAGLAIAGV</sequence>
<keyword evidence="1" id="KW-0472">Membrane</keyword>
<accession>A0ABQ1JPX5</accession>
<dbReference type="EMBL" id="BMKF01000002">
    <property type="protein sequence ID" value="GGB71636.1"/>
    <property type="molecule type" value="Genomic_DNA"/>
</dbReference>
<keyword evidence="1" id="KW-0812">Transmembrane</keyword>
<proteinExistence type="predicted"/>
<evidence type="ECO:0000313" key="2">
    <source>
        <dbReference type="EMBL" id="GGB71636.1"/>
    </source>
</evidence>
<feature type="transmembrane region" description="Helical" evidence="1">
    <location>
        <begin position="78"/>
        <end position="97"/>
    </location>
</feature>
<name>A0ABQ1JPX5_9PROT</name>
<evidence type="ECO:0000256" key="1">
    <source>
        <dbReference type="SAM" id="Phobius"/>
    </source>
</evidence>
<keyword evidence="1" id="KW-1133">Transmembrane helix</keyword>
<dbReference type="RefSeq" id="WP_084392279.1">
    <property type="nucleotide sequence ID" value="NZ_BMKF01000002.1"/>
</dbReference>
<dbReference type="PROSITE" id="PS51257">
    <property type="entry name" value="PROKAR_LIPOPROTEIN"/>
    <property type="match status" value="1"/>
</dbReference>
<reference evidence="3" key="1">
    <citation type="journal article" date="2019" name="Int. J. Syst. Evol. Microbiol.">
        <title>The Global Catalogue of Microorganisms (GCM) 10K type strain sequencing project: providing services to taxonomists for standard genome sequencing and annotation.</title>
        <authorList>
            <consortium name="The Broad Institute Genomics Platform"/>
            <consortium name="The Broad Institute Genome Sequencing Center for Infectious Disease"/>
            <person name="Wu L."/>
            <person name="Ma J."/>
        </authorList>
    </citation>
    <scope>NUCLEOTIDE SEQUENCE [LARGE SCALE GENOMIC DNA]</scope>
    <source>
        <strain evidence="3">CGMCC 1.15928</strain>
    </source>
</reference>
<protein>
    <submittedName>
        <fullName evidence="2">Uncharacterized protein</fullName>
    </submittedName>
</protein>
<feature type="transmembrane region" description="Helical" evidence="1">
    <location>
        <begin position="118"/>
        <end position="140"/>
    </location>
</feature>
<gene>
    <name evidence="2" type="ORF">GCM10011503_20400</name>
</gene>
<feature type="transmembrane region" description="Helical" evidence="1">
    <location>
        <begin position="51"/>
        <end position="72"/>
    </location>
</feature>
<feature type="transmembrane region" description="Helical" evidence="1">
    <location>
        <begin position="12"/>
        <end position="31"/>
    </location>
</feature>
<keyword evidence="3" id="KW-1185">Reference proteome</keyword>
<comment type="caution">
    <text evidence="2">The sequence shown here is derived from an EMBL/GenBank/DDBJ whole genome shotgun (WGS) entry which is preliminary data.</text>
</comment>
<dbReference type="Proteomes" id="UP000628854">
    <property type="component" value="Unassembled WGS sequence"/>
</dbReference>
<evidence type="ECO:0000313" key="3">
    <source>
        <dbReference type="Proteomes" id="UP000628854"/>
    </source>
</evidence>